<dbReference type="GO" id="GO:0005506">
    <property type="term" value="F:iron ion binding"/>
    <property type="evidence" value="ECO:0007669"/>
    <property type="project" value="InterPro"/>
</dbReference>
<keyword evidence="7" id="KW-0560">Oxidoreductase</keyword>
<dbReference type="GO" id="GO:0016020">
    <property type="term" value="C:membrane"/>
    <property type="evidence" value="ECO:0007669"/>
    <property type="project" value="UniProtKB-SubCell"/>
</dbReference>
<evidence type="ECO:0000256" key="1">
    <source>
        <dbReference type="ARBA" id="ARBA00004167"/>
    </source>
</evidence>
<evidence type="ECO:0000256" key="4">
    <source>
        <dbReference type="ARBA" id="ARBA00022692"/>
    </source>
</evidence>
<evidence type="ECO:0000256" key="9">
    <source>
        <dbReference type="ARBA" id="ARBA00023033"/>
    </source>
</evidence>
<dbReference type="PRINTS" id="PR00463">
    <property type="entry name" value="EP450I"/>
</dbReference>
<evidence type="ECO:0000256" key="10">
    <source>
        <dbReference type="ARBA" id="ARBA00023136"/>
    </source>
</evidence>
<gene>
    <name evidence="13" type="primary">LOC110429391</name>
</gene>
<proteinExistence type="inferred from homology"/>
<evidence type="ECO:0000313" key="12">
    <source>
        <dbReference type="Proteomes" id="UP000504621"/>
    </source>
</evidence>
<organism evidence="12 13">
    <name type="scientific">Herrania umbratica</name>
    <dbReference type="NCBI Taxonomy" id="108875"/>
    <lineage>
        <taxon>Eukaryota</taxon>
        <taxon>Viridiplantae</taxon>
        <taxon>Streptophyta</taxon>
        <taxon>Embryophyta</taxon>
        <taxon>Tracheophyta</taxon>
        <taxon>Spermatophyta</taxon>
        <taxon>Magnoliopsida</taxon>
        <taxon>eudicotyledons</taxon>
        <taxon>Gunneridae</taxon>
        <taxon>Pentapetalae</taxon>
        <taxon>rosids</taxon>
        <taxon>malvids</taxon>
        <taxon>Malvales</taxon>
        <taxon>Malvaceae</taxon>
        <taxon>Byttnerioideae</taxon>
        <taxon>Herrania</taxon>
    </lineage>
</organism>
<keyword evidence="5" id="KW-0479">Metal-binding</keyword>
<evidence type="ECO:0000313" key="13">
    <source>
        <dbReference type="RefSeq" id="XP_021301088.1"/>
    </source>
</evidence>
<keyword evidence="9" id="KW-0503">Monooxygenase</keyword>
<evidence type="ECO:0000256" key="5">
    <source>
        <dbReference type="ARBA" id="ARBA00022723"/>
    </source>
</evidence>
<keyword evidence="6" id="KW-1133">Transmembrane helix</keyword>
<keyword evidence="10" id="KW-0472">Membrane</keyword>
<protein>
    <submittedName>
        <fullName evidence="13">Protopine 6-monooxygenase-like</fullName>
    </submittedName>
</protein>
<dbReference type="PRINTS" id="PR00385">
    <property type="entry name" value="P450"/>
</dbReference>
<dbReference type="InterPro" id="IPR050651">
    <property type="entry name" value="Plant_Cytochrome_P450_Monoox"/>
</dbReference>
<evidence type="ECO:0000256" key="11">
    <source>
        <dbReference type="SAM" id="SignalP"/>
    </source>
</evidence>
<keyword evidence="4" id="KW-0812">Transmembrane</keyword>
<feature type="signal peptide" evidence="11">
    <location>
        <begin position="1"/>
        <end position="19"/>
    </location>
</feature>
<dbReference type="AlphaFoldDB" id="A0A6J1BPV2"/>
<dbReference type="Pfam" id="PF00067">
    <property type="entry name" value="p450"/>
    <property type="match status" value="1"/>
</dbReference>
<evidence type="ECO:0000256" key="7">
    <source>
        <dbReference type="ARBA" id="ARBA00023002"/>
    </source>
</evidence>
<sequence length="252" mass="29376">MSLIIATFRFLLLHRFIHSYVFQAAGRAREKRISKEMDSLIESRVDEHKLTRLKIGAKINQDFIDVLLSAIEDDSMFGHTRETIIKATVTVLISAGSDWTSLTLTWILSNLMNNRHAMKRAQEELDLKIGRDRWVEDCDIEKLVYLQAIIKETFRLYPAAPLSVPHEAMEDCRISGYHIPKGARLFVNVWKLQYHPIVNIKPLRCAYFSTHISLFSFLIFRASRHKPRSCHNNIYAKEIPVFRSDYNEEARI</sequence>
<dbReference type="OrthoDB" id="2789670at2759"/>
<dbReference type="InterPro" id="IPR001128">
    <property type="entry name" value="Cyt_P450"/>
</dbReference>
<dbReference type="GO" id="GO:0004497">
    <property type="term" value="F:monooxygenase activity"/>
    <property type="evidence" value="ECO:0007669"/>
    <property type="project" value="UniProtKB-KW"/>
</dbReference>
<name>A0A6J1BPV2_9ROSI</name>
<comment type="similarity">
    <text evidence="2">Belongs to the cytochrome P450 family.</text>
</comment>
<feature type="chain" id="PRO_5027120149" evidence="11">
    <location>
        <begin position="20"/>
        <end position="252"/>
    </location>
</feature>
<dbReference type="PANTHER" id="PTHR47947:SF1">
    <property type="entry name" value="CYTOCHROME P450 82E3"/>
    <property type="match status" value="1"/>
</dbReference>
<dbReference type="SUPFAM" id="SSF48264">
    <property type="entry name" value="Cytochrome P450"/>
    <property type="match status" value="1"/>
</dbReference>
<keyword evidence="11" id="KW-0732">Signal</keyword>
<dbReference type="InterPro" id="IPR002401">
    <property type="entry name" value="Cyt_P450_E_grp-I"/>
</dbReference>
<reference evidence="13" key="1">
    <citation type="submission" date="2025-08" db="UniProtKB">
        <authorList>
            <consortium name="RefSeq"/>
        </authorList>
    </citation>
    <scope>IDENTIFICATION</scope>
    <source>
        <tissue evidence="13">Leaf</tissue>
    </source>
</reference>
<dbReference type="GO" id="GO:0020037">
    <property type="term" value="F:heme binding"/>
    <property type="evidence" value="ECO:0007669"/>
    <property type="project" value="InterPro"/>
</dbReference>
<dbReference type="Proteomes" id="UP000504621">
    <property type="component" value="Unplaced"/>
</dbReference>
<evidence type="ECO:0000256" key="3">
    <source>
        <dbReference type="ARBA" id="ARBA00022617"/>
    </source>
</evidence>
<keyword evidence="12" id="KW-1185">Reference proteome</keyword>
<comment type="subcellular location">
    <subcellularLocation>
        <location evidence="1">Membrane</location>
        <topology evidence="1">Single-pass membrane protein</topology>
    </subcellularLocation>
</comment>
<dbReference type="Gene3D" id="1.10.630.10">
    <property type="entry name" value="Cytochrome P450"/>
    <property type="match status" value="1"/>
</dbReference>
<evidence type="ECO:0000256" key="6">
    <source>
        <dbReference type="ARBA" id="ARBA00022989"/>
    </source>
</evidence>
<dbReference type="GeneID" id="110429391"/>
<evidence type="ECO:0000256" key="2">
    <source>
        <dbReference type="ARBA" id="ARBA00010617"/>
    </source>
</evidence>
<dbReference type="RefSeq" id="XP_021301088.1">
    <property type="nucleotide sequence ID" value="XM_021445413.1"/>
</dbReference>
<dbReference type="InterPro" id="IPR036396">
    <property type="entry name" value="Cyt_P450_sf"/>
</dbReference>
<keyword evidence="3" id="KW-0349">Heme</keyword>
<evidence type="ECO:0000256" key="8">
    <source>
        <dbReference type="ARBA" id="ARBA00023004"/>
    </source>
</evidence>
<keyword evidence="8" id="KW-0408">Iron</keyword>
<accession>A0A6J1BPV2</accession>
<dbReference type="PANTHER" id="PTHR47947">
    <property type="entry name" value="CYTOCHROME P450 82C3-RELATED"/>
    <property type="match status" value="1"/>
</dbReference>
<dbReference type="GO" id="GO:0016705">
    <property type="term" value="F:oxidoreductase activity, acting on paired donors, with incorporation or reduction of molecular oxygen"/>
    <property type="evidence" value="ECO:0007669"/>
    <property type="project" value="InterPro"/>
</dbReference>